<evidence type="ECO:0000313" key="2">
    <source>
        <dbReference type="EMBL" id="KAH7349440.1"/>
    </source>
</evidence>
<feature type="chain" id="PRO_5035443078" description="Protein CAP22" evidence="1">
    <location>
        <begin position="20"/>
        <end position="175"/>
    </location>
</feature>
<reference evidence="2" key="1">
    <citation type="journal article" date="2021" name="Nat. Commun.">
        <title>Genetic determinants of endophytism in the Arabidopsis root mycobiome.</title>
        <authorList>
            <person name="Mesny F."/>
            <person name="Miyauchi S."/>
            <person name="Thiergart T."/>
            <person name="Pickel B."/>
            <person name="Atanasova L."/>
            <person name="Karlsson M."/>
            <person name="Huettel B."/>
            <person name="Barry K.W."/>
            <person name="Haridas S."/>
            <person name="Chen C."/>
            <person name="Bauer D."/>
            <person name="Andreopoulos W."/>
            <person name="Pangilinan J."/>
            <person name="LaButti K."/>
            <person name="Riley R."/>
            <person name="Lipzen A."/>
            <person name="Clum A."/>
            <person name="Drula E."/>
            <person name="Henrissat B."/>
            <person name="Kohler A."/>
            <person name="Grigoriev I.V."/>
            <person name="Martin F.M."/>
            <person name="Hacquard S."/>
        </authorList>
    </citation>
    <scope>NUCLEOTIDE SEQUENCE</scope>
    <source>
        <strain evidence="2">MPI-CAGE-AT-0016</strain>
    </source>
</reference>
<dbReference type="AlphaFoldDB" id="A0A8K0T8L9"/>
<accession>A0A8K0T8L9</accession>
<sequence length="175" mass="17931">MRSAVFLSAIVAVLPVAFAEEVEAEDVPAACTAICAPVVTLSNTCDLDRNTRRLRRDNDDAQDAAEEAAEINCICTNRSFDVANVMALCASCMNQNRGDVEDINRIMAQCTFASTTYAPSATGVVQGINVDATRPTASAVAQNGNTPAGSSGTRTGAGSIFGLGVAGLGALALGL</sequence>
<organism evidence="2 3">
    <name type="scientific">Plectosphaerella cucumerina</name>
    <dbReference type="NCBI Taxonomy" id="40658"/>
    <lineage>
        <taxon>Eukaryota</taxon>
        <taxon>Fungi</taxon>
        <taxon>Dikarya</taxon>
        <taxon>Ascomycota</taxon>
        <taxon>Pezizomycotina</taxon>
        <taxon>Sordariomycetes</taxon>
        <taxon>Hypocreomycetidae</taxon>
        <taxon>Glomerellales</taxon>
        <taxon>Plectosphaerellaceae</taxon>
        <taxon>Plectosphaerella</taxon>
    </lineage>
</organism>
<keyword evidence="3" id="KW-1185">Reference proteome</keyword>
<evidence type="ECO:0000256" key="1">
    <source>
        <dbReference type="SAM" id="SignalP"/>
    </source>
</evidence>
<dbReference type="Proteomes" id="UP000813385">
    <property type="component" value="Unassembled WGS sequence"/>
</dbReference>
<gene>
    <name evidence="2" type="ORF">B0T11DRAFT_301679</name>
</gene>
<dbReference type="OrthoDB" id="4843554at2759"/>
<keyword evidence="1" id="KW-0732">Signal</keyword>
<feature type="signal peptide" evidence="1">
    <location>
        <begin position="1"/>
        <end position="19"/>
    </location>
</feature>
<dbReference type="EMBL" id="JAGPXD010000006">
    <property type="protein sequence ID" value="KAH7349440.1"/>
    <property type="molecule type" value="Genomic_DNA"/>
</dbReference>
<name>A0A8K0T8L9_9PEZI</name>
<evidence type="ECO:0008006" key="4">
    <source>
        <dbReference type="Google" id="ProtNLM"/>
    </source>
</evidence>
<protein>
    <recommendedName>
        <fullName evidence="4">Protein CAP22</fullName>
    </recommendedName>
</protein>
<proteinExistence type="predicted"/>
<comment type="caution">
    <text evidence="2">The sequence shown here is derived from an EMBL/GenBank/DDBJ whole genome shotgun (WGS) entry which is preliminary data.</text>
</comment>
<evidence type="ECO:0000313" key="3">
    <source>
        <dbReference type="Proteomes" id="UP000813385"/>
    </source>
</evidence>